<feature type="compositionally biased region" description="Low complexity" evidence="8">
    <location>
        <begin position="336"/>
        <end position="345"/>
    </location>
</feature>
<dbReference type="EMBL" id="JBBPBK010000009">
    <property type="protein sequence ID" value="KAK9278546.1"/>
    <property type="molecule type" value="Genomic_DNA"/>
</dbReference>
<dbReference type="GO" id="GO:0000139">
    <property type="term" value="C:Golgi membrane"/>
    <property type="evidence" value="ECO:0007669"/>
    <property type="project" value="UniProtKB-SubCell"/>
</dbReference>
<name>A0AAP0WVW9_LIQFO</name>
<evidence type="ECO:0000256" key="1">
    <source>
        <dbReference type="ARBA" id="ARBA00004394"/>
    </source>
</evidence>
<sequence length="708" mass="78580">MASWISSKLKVAETFLQQIDQQAAESLGKNERPPSDEPSVETPSKSGGVVPLKDQLKKKTQQNNDYNGKLHSDPNFRRLNNRDRDKETVATPINLQPSLNSKSSLTDQDWTELLSAPKRLTPPAANRTNGVPVIRGLRKDGRRKGNSGSNLLAVEVKRNHKSNISVSKSAQRLDIESDSKVNGAVSDGKRSDVEESGFSDSMQRTSNAELGIDGDYVEGRDLGQKVGDAKLLVESKDKVSQERNGVCDIVGDGGKSDFKDVSLEDASRSIDESRPLEMGLVTVDGVSDRKMRVLDGRNGLSSTAVVAHESNAASGSSISDKMKISSSSVSYEGTDSDTGSASTSDSENEREREERRRRREQILAERAAAKAVEAIKERENMVARLEGEKQSLEKILEERAKQQAQEASELQTTTMETMEAVDLEKQKHNTTRMEALTRLAKLETANADLSRALATAQWNLVVEVNQVAELRQQIELKEVSHEELRARISNTSQMGSSLNQSVASKGVEFEQEILEAEYSFMTDKIKRLQDKAKKLEENIEMTRKEIENPTEVEVELKRRLGQLTDHLIQKQAQVEALSSEKATLLFRIEAVSRLLDENKPMLNIANSRFDLESGAWWLSNTKLRPSFEEKIRSGGQHLGSLLRQLDALFSAGALFLRRNSTARLWSFIYLVCLHLWVVYILMSPSQASNEAKSGAVISLENINNTAGI</sequence>
<evidence type="ECO:0000256" key="8">
    <source>
        <dbReference type="SAM" id="MobiDB-lite"/>
    </source>
</evidence>
<accession>A0AAP0WVW9</accession>
<dbReference type="InterPro" id="IPR019177">
    <property type="entry name" value="Golgin_subfamily_A_member_5"/>
</dbReference>
<keyword evidence="2 9" id="KW-0812">Transmembrane</keyword>
<keyword evidence="3 9" id="KW-1133">Transmembrane helix</keyword>
<evidence type="ECO:0000256" key="3">
    <source>
        <dbReference type="ARBA" id="ARBA00022989"/>
    </source>
</evidence>
<feature type="transmembrane region" description="Helical" evidence="9">
    <location>
        <begin position="664"/>
        <end position="682"/>
    </location>
</feature>
<gene>
    <name evidence="10" type="ORF">L1049_028115</name>
</gene>
<dbReference type="GO" id="GO:0007030">
    <property type="term" value="P:Golgi organization"/>
    <property type="evidence" value="ECO:0007669"/>
    <property type="project" value="InterPro"/>
</dbReference>
<keyword evidence="4" id="KW-0333">Golgi apparatus</keyword>
<dbReference type="Proteomes" id="UP001415857">
    <property type="component" value="Unassembled WGS sequence"/>
</dbReference>
<evidence type="ECO:0000256" key="9">
    <source>
        <dbReference type="SAM" id="Phobius"/>
    </source>
</evidence>
<keyword evidence="11" id="KW-1185">Reference proteome</keyword>
<feature type="coiled-coil region" evidence="7">
    <location>
        <begin position="511"/>
        <end position="545"/>
    </location>
</feature>
<comment type="subcellular location">
    <subcellularLocation>
        <location evidence="1">Golgi apparatus membrane</location>
    </subcellularLocation>
</comment>
<reference evidence="10 11" key="1">
    <citation type="journal article" date="2024" name="Plant J.">
        <title>Genome sequences and population genomics reveal climatic adaptation and genomic divergence between two closely related sweetgum species.</title>
        <authorList>
            <person name="Xu W.Q."/>
            <person name="Ren C.Q."/>
            <person name="Zhang X.Y."/>
            <person name="Comes H.P."/>
            <person name="Liu X.H."/>
            <person name="Li Y.G."/>
            <person name="Kettle C.J."/>
            <person name="Jalonen R."/>
            <person name="Gaisberger H."/>
            <person name="Ma Y.Z."/>
            <person name="Qiu Y.X."/>
        </authorList>
    </citation>
    <scope>NUCLEOTIDE SEQUENCE [LARGE SCALE GENOMIC DNA]</scope>
    <source>
        <strain evidence="10">Hangzhou</strain>
    </source>
</reference>
<dbReference type="Pfam" id="PF09787">
    <property type="entry name" value="Golgin_A5"/>
    <property type="match status" value="1"/>
</dbReference>
<evidence type="ECO:0008006" key="12">
    <source>
        <dbReference type="Google" id="ProtNLM"/>
    </source>
</evidence>
<keyword evidence="6 9" id="KW-0472">Membrane</keyword>
<organism evidence="10 11">
    <name type="scientific">Liquidambar formosana</name>
    <name type="common">Formosan gum</name>
    <dbReference type="NCBI Taxonomy" id="63359"/>
    <lineage>
        <taxon>Eukaryota</taxon>
        <taxon>Viridiplantae</taxon>
        <taxon>Streptophyta</taxon>
        <taxon>Embryophyta</taxon>
        <taxon>Tracheophyta</taxon>
        <taxon>Spermatophyta</taxon>
        <taxon>Magnoliopsida</taxon>
        <taxon>eudicotyledons</taxon>
        <taxon>Gunneridae</taxon>
        <taxon>Pentapetalae</taxon>
        <taxon>Saxifragales</taxon>
        <taxon>Altingiaceae</taxon>
        <taxon>Liquidambar</taxon>
    </lineage>
</organism>
<evidence type="ECO:0000313" key="11">
    <source>
        <dbReference type="Proteomes" id="UP001415857"/>
    </source>
</evidence>
<dbReference type="GO" id="GO:0000301">
    <property type="term" value="P:retrograde transport, vesicle recycling within Golgi"/>
    <property type="evidence" value="ECO:0007669"/>
    <property type="project" value="TreeGrafter"/>
</dbReference>
<dbReference type="AlphaFoldDB" id="A0AAP0WVW9"/>
<comment type="caution">
    <text evidence="10">The sequence shown here is derived from an EMBL/GenBank/DDBJ whole genome shotgun (WGS) entry which is preliminary data.</text>
</comment>
<keyword evidence="5 7" id="KW-0175">Coiled coil</keyword>
<feature type="region of interest" description="Disordered" evidence="8">
    <location>
        <begin position="22"/>
        <end position="106"/>
    </location>
</feature>
<evidence type="ECO:0000256" key="6">
    <source>
        <dbReference type="ARBA" id="ARBA00023136"/>
    </source>
</evidence>
<evidence type="ECO:0000256" key="5">
    <source>
        <dbReference type="ARBA" id="ARBA00023054"/>
    </source>
</evidence>
<proteinExistence type="predicted"/>
<feature type="region of interest" description="Disordered" evidence="8">
    <location>
        <begin position="328"/>
        <end position="358"/>
    </location>
</feature>
<feature type="compositionally biased region" description="Basic and acidic residues" evidence="8">
    <location>
        <begin position="68"/>
        <end position="88"/>
    </location>
</feature>
<evidence type="ECO:0000256" key="7">
    <source>
        <dbReference type="SAM" id="Coils"/>
    </source>
</evidence>
<evidence type="ECO:0000256" key="4">
    <source>
        <dbReference type="ARBA" id="ARBA00023034"/>
    </source>
</evidence>
<evidence type="ECO:0000313" key="10">
    <source>
        <dbReference type="EMBL" id="KAK9278546.1"/>
    </source>
</evidence>
<protein>
    <recommendedName>
        <fullName evidence="12">Golgin candidate 2</fullName>
    </recommendedName>
</protein>
<feature type="compositionally biased region" description="Polar residues" evidence="8">
    <location>
        <begin position="91"/>
        <end position="106"/>
    </location>
</feature>
<dbReference type="GO" id="GO:0031985">
    <property type="term" value="C:Golgi cisterna"/>
    <property type="evidence" value="ECO:0007669"/>
    <property type="project" value="TreeGrafter"/>
</dbReference>
<evidence type="ECO:0000256" key="2">
    <source>
        <dbReference type="ARBA" id="ARBA00022692"/>
    </source>
</evidence>
<dbReference type="PANTHER" id="PTHR13815">
    <property type="entry name" value="GOLGIN-84"/>
    <property type="match status" value="1"/>
</dbReference>
<feature type="coiled-coil region" evidence="7">
    <location>
        <begin position="368"/>
        <end position="487"/>
    </location>
</feature>
<feature type="region of interest" description="Disordered" evidence="8">
    <location>
        <begin position="118"/>
        <end position="202"/>
    </location>
</feature>
<dbReference type="PANTHER" id="PTHR13815:SF5">
    <property type="entry name" value="GOLGIN CANDIDATE 2"/>
    <property type="match status" value="1"/>
</dbReference>